<comment type="catalytic activity">
    <reaction evidence="1">
        <text>L-aspartyl-tRNA(Asn) + L-glutamine + ATP + H2O = L-asparaginyl-tRNA(Asn) + L-glutamate + ADP + phosphate + 2 H(+)</text>
        <dbReference type="Rhea" id="RHEA:14513"/>
        <dbReference type="Rhea" id="RHEA-COMP:9674"/>
        <dbReference type="Rhea" id="RHEA-COMP:9677"/>
        <dbReference type="ChEBI" id="CHEBI:15377"/>
        <dbReference type="ChEBI" id="CHEBI:15378"/>
        <dbReference type="ChEBI" id="CHEBI:29985"/>
        <dbReference type="ChEBI" id="CHEBI:30616"/>
        <dbReference type="ChEBI" id="CHEBI:43474"/>
        <dbReference type="ChEBI" id="CHEBI:58359"/>
        <dbReference type="ChEBI" id="CHEBI:78515"/>
        <dbReference type="ChEBI" id="CHEBI:78516"/>
        <dbReference type="ChEBI" id="CHEBI:456216"/>
    </reaction>
</comment>
<evidence type="ECO:0000313" key="2">
    <source>
        <dbReference type="EMBL" id="HEW45917.1"/>
    </source>
</evidence>
<comment type="caution">
    <text evidence="2">The sequence shown here is derived from an EMBL/GenBank/DDBJ whole genome shotgun (WGS) entry which is preliminary data.</text>
</comment>
<dbReference type="NCBIfam" id="TIGR00135">
    <property type="entry name" value="gatC"/>
    <property type="match status" value="1"/>
</dbReference>
<accession>A0A7C2VAT9</accession>
<dbReference type="Pfam" id="PF02686">
    <property type="entry name" value="GatC"/>
    <property type="match status" value="1"/>
</dbReference>
<dbReference type="AlphaFoldDB" id="A0A7C2VAT9"/>
<evidence type="ECO:0000256" key="1">
    <source>
        <dbReference type="HAMAP-Rule" id="MF_00122"/>
    </source>
</evidence>
<comment type="similarity">
    <text evidence="1">Belongs to the GatC family.</text>
</comment>
<keyword evidence="1" id="KW-0648">Protein biosynthesis</keyword>
<dbReference type="GO" id="GO:0005524">
    <property type="term" value="F:ATP binding"/>
    <property type="evidence" value="ECO:0007669"/>
    <property type="project" value="UniProtKB-KW"/>
</dbReference>
<dbReference type="EC" id="6.3.5.-" evidence="1"/>
<name>A0A7C2VAT9_9AQUI</name>
<reference evidence="2" key="1">
    <citation type="journal article" date="2020" name="mSystems">
        <title>Genome- and Community-Level Interaction Insights into Carbon Utilization and Element Cycling Functions of Hydrothermarchaeota in Hydrothermal Sediment.</title>
        <authorList>
            <person name="Zhou Z."/>
            <person name="Liu Y."/>
            <person name="Xu W."/>
            <person name="Pan J."/>
            <person name="Luo Z.H."/>
            <person name="Li M."/>
        </authorList>
    </citation>
    <scope>NUCLEOTIDE SEQUENCE [LARGE SCALE GENOMIC DNA]</scope>
    <source>
        <strain evidence="2">SpSt-132</strain>
    </source>
</reference>
<dbReference type="GO" id="GO:0070681">
    <property type="term" value="P:glutaminyl-tRNAGln biosynthesis via transamidation"/>
    <property type="evidence" value="ECO:0007669"/>
    <property type="project" value="TreeGrafter"/>
</dbReference>
<dbReference type="PANTHER" id="PTHR15004">
    <property type="entry name" value="GLUTAMYL-TRNA(GLN) AMIDOTRANSFERASE SUBUNIT C, MITOCHONDRIAL"/>
    <property type="match status" value="1"/>
</dbReference>
<comment type="catalytic activity">
    <reaction evidence="1">
        <text>L-glutamyl-tRNA(Gln) + L-glutamine + ATP + H2O = L-glutaminyl-tRNA(Gln) + L-glutamate + ADP + phosphate + H(+)</text>
        <dbReference type="Rhea" id="RHEA:17521"/>
        <dbReference type="Rhea" id="RHEA-COMP:9681"/>
        <dbReference type="Rhea" id="RHEA-COMP:9684"/>
        <dbReference type="ChEBI" id="CHEBI:15377"/>
        <dbReference type="ChEBI" id="CHEBI:15378"/>
        <dbReference type="ChEBI" id="CHEBI:29985"/>
        <dbReference type="ChEBI" id="CHEBI:30616"/>
        <dbReference type="ChEBI" id="CHEBI:43474"/>
        <dbReference type="ChEBI" id="CHEBI:58359"/>
        <dbReference type="ChEBI" id="CHEBI:78520"/>
        <dbReference type="ChEBI" id="CHEBI:78521"/>
        <dbReference type="ChEBI" id="CHEBI:456216"/>
    </reaction>
</comment>
<sequence length="90" mass="10613">MKVEKVAHLARIRLTEEEKEHFEKQLQSILSFVEQLQEVNTEGIEPYTPYFEETPMREDEAVKDFDPQLILRQTPEGEGGFFVVPRVVEY</sequence>
<dbReference type="GO" id="GO:0006450">
    <property type="term" value="P:regulation of translational fidelity"/>
    <property type="evidence" value="ECO:0007669"/>
    <property type="project" value="InterPro"/>
</dbReference>
<dbReference type="GO" id="GO:0006412">
    <property type="term" value="P:translation"/>
    <property type="evidence" value="ECO:0007669"/>
    <property type="project" value="UniProtKB-UniRule"/>
</dbReference>
<dbReference type="InterPro" id="IPR036113">
    <property type="entry name" value="Asp/Glu-ADT_sf_sub_c"/>
</dbReference>
<gene>
    <name evidence="1 2" type="primary">gatC</name>
    <name evidence="2" type="ORF">ENO47_04505</name>
</gene>
<organism evidence="2">
    <name type="scientific">Hydrogenobacter sp</name>
    <dbReference type="NCBI Taxonomy" id="2152829"/>
    <lineage>
        <taxon>Bacteria</taxon>
        <taxon>Pseudomonadati</taxon>
        <taxon>Aquificota</taxon>
        <taxon>Aquificia</taxon>
        <taxon>Aquificales</taxon>
        <taxon>Aquificaceae</taxon>
        <taxon>Hydrogenobacter</taxon>
    </lineage>
</organism>
<dbReference type="EMBL" id="DSFP01000035">
    <property type="protein sequence ID" value="HEW45917.1"/>
    <property type="molecule type" value="Genomic_DNA"/>
</dbReference>
<comment type="subunit">
    <text evidence="1">Heterotrimer of A, B and C subunits.</text>
</comment>
<dbReference type="InterPro" id="IPR003837">
    <property type="entry name" value="GatC"/>
</dbReference>
<dbReference type="Gene3D" id="1.10.20.60">
    <property type="entry name" value="Glu-tRNAGln amidotransferase C subunit, N-terminal domain"/>
    <property type="match status" value="1"/>
</dbReference>
<comment type="function">
    <text evidence="1">Allows the formation of correctly charged Asn-tRNA(Asn) or Gln-tRNA(Gln) through the transamidation of misacylated Asp-tRNA(Asn) or Glu-tRNA(Gln) in organisms which lack either or both of asparaginyl-tRNA or glutaminyl-tRNA synthetases. The reaction takes place in the presence of glutamine and ATP through an activated phospho-Asp-tRNA(Asn) or phospho-Glu-tRNA(Gln).</text>
</comment>
<dbReference type="HAMAP" id="MF_00122">
    <property type="entry name" value="GatC"/>
    <property type="match status" value="1"/>
</dbReference>
<dbReference type="GO" id="GO:0050567">
    <property type="term" value="F:glutaminyl-tRNA synthase (glutamine-hydrolyzing) activity"/>
    <property type="evidence" value="ECO:0007669"/>
    <property type="project" value="UniProtKB-UniRule"/>
</dbReference>
<dbReference type="PANTHER" id="PTHR15004:SF0">
    <property type="entry name" value="GLUTAMYL-TRNA(GLN) AMIDOTRANSFERASE SUBUNIT C, MITOCHONDRIAL"/>
    <property type="match status" value="1"/>
</dbReference>
<keyword evidence="2" id="KW-0808">Transferase</keyword>
<keyword evidence="1" id="KW-0067">ATP-binding</keyword>
<proteinExistence type="inferred from homology"/>
<dbReference type="GO" id="GO:0016740">
    <property type="term" value="F:transferase activity"/>
    <property type="evidence" value="ECO:0007669"/>
    <property type="project" value="UniProtKB-KW"/>
</dbReference>
<keyword evidence="1" id="KW-0436">Ligase</keyword>
<dbReference type="SUPFAM" id="SSF141000">
    <property type="entry name" value="Glu-tRNAGln amidotransferase C subunit"/>
    <property type="match status" value="1"/>
</dbReference>
<protein>
    <recommendedName>
        <fullName evidence="1">Aspartyl/glutamyl-tRNA(Asn/Gln) amidotransferase subunit C</fullName>
        <shortName evidence="1">Asp/Glu-ADT subunit C</shortName>
        <ecNumber evidence="1">6.3.5.-</ecNumber>
    </recommendedName>
</protein>
<keyword evidence="1" id="KW-0547">Nucleotide-binding</keyword>